<reference evidence="1 2" key="1">
    <citation type="submission" date="2018-11" db="EMBL/GenBank/DDBJ databases">
        <title>Genomic Encyclopedia of Type Strains, Phase IV (KMG-IV): sequencing the most valuable type-strain genomes for metagenomic binning, comparative biology and taxonomic classification.</title>
        <authorList>
            <person name="Goeker M."/>
        </authorList>
    </citation>
    <scope>NUCLEOTIDE SEQUENCE [LARGE SCALE GENOMIC DNA]</scope>
    <source>
        <strain evidence="1 2">DSM 16974</strain>
    </source>
</reference>
<sequence>MIDLEETTALWPAALLEGWGVRGREAPADIPLLSRHLRVTEALAGYLARLYSPLAERLARCLPTRSDPLVLGINGAQGTGKSTAAEVIAHLLELRGFQVCRLSIDDLYLTRTERRRLADEVHPLLATRGVPGTHDIAMGEALLQALTQADADTRVTLPRFDKAQDDRRAEGELWQGRPHLIIFEGWCVGARPQEEAALEPALNALEREEDPDGRWRRYVNEQLKGYQRLFARLNHLILLRAPSFEQVFQWRSEQEAALKKQLEDERRTGTHLMTPPMLQRFIDHYERLTRWILQEMPERADLVLALDTHHRVERITASGATRL</sequence>
<keyword evidence="1" id="KW-0808">Transferase</keyword>
<keyword evidence="2" id="KW-1185">Reference proteome</keyword>
<protein>
    <submittedName>
        <fullName evidence="1">Glycerate kinase</fullName>
    </submittedName>
</protein>
<dbReference type="OrthoDB" id="455474at2"/>
<dbReference type="AlphaFoldDB" id="A0A3N1NXE9"/>
<dbReference type="SUPFAM" id="SSF52540">
    <property type="entry name" value="P-loop containing nucleoside triphosphate hydrolases"/>
    <property type="match status" value="1"/>
</dbReference>
<proteinExistence type="predicted"/>
<gene>
    <name evidence="1" type="ORF">EDC38_1503</name>
</gene>
<dbReference type="Gene3D" id="3.40.50.300">
    <property type="entry name" value="P-loop containing nucleotide triphosphate hydrolases"/>
    <property type="match status" value="1"/>
</dbReference>
<dbReference type="Proteomes" id="UP000273643">
    <property type="component" value="Unassembled WGS sequence"/>
</dbReference>
<evidence type="ECO:0000313" key="2">
    <source>
        <dbReference type="Proteomes" id="UP000273643"/>
    </source>
</evidence>
<comment type="caution">
    <text evidence="1">The sequence shown here is derived from an EMBL/GenBank/DDBJ whole genome shotgun (WGS) entry which is preliminary data.</text>
</comment>
<keyword evidence="1" id="KW-0418">Kinase</keyword>
<dbReference type="InterPro" id="IPR027417">
    <property type="entry name" value="P-loop_NTPase"/>
</dbReference>
<accession>A0A3N1NXE9</accession>
<name>A0A3N1NXE9_9GAMM</name>
<dbReference type="GO" id="GO:0016301">
    <property type="term" value="F:kinase activity"/>
    <property type="evidence" value="ECO:0007669"/>
    <property type="project" value="UniProtKB-KW"/>
</dbReference>
<dbReference type="RefSeq" id="WP_123637967.1">
    <property type="nucleotide sequence ID" value="NZ_RJUK01000001.1"/>
</dbReference>
<organism evidence="1 2">
    <name type="scientific">Marinimicrobium koreense</name>
    <dbReference type="NCBI Taxonomy" id="306545"/>
    <lineage>
        <taxon>Bacteria</taxon>
        <taxon>Pseudomonadati</taxon>
        <taxon>Pseudomonadota</taxon>
        <taxon>Gammaproteobacteria</taxon>
        <taxon>Cellvibrionales</taxon>
        <taxon>Cellvibrionaceae</taxon>
        <taxon>Marinimicrobium</taxon>
    </lineage>
</organism>
<dbReference type="EMBL" id="RJUK01000001">
    <property type="protein sequence ID" value="ROQ20885.1"/>
    <property type="molecule type" value="Genomic_DNA"/>
</dbReference>
<evidence type="ECO:0000313" key="1">
    <source>
        <dbReference type="EMBL" id="ROQ20885.1"/>
    </source>
</evidence>